<protein>
    <submittedName>
        <fullName evidence="1">Uncharacterized protein</fullName>
    </submittedName>
</protein>
<dbReference type="EMBL" id="KZ665221">
    <property type="protein sequence ID" value="PPS00842.1"/>
    <property type="molecule type" value="Genomic_DNA"/>
</dbReference>
<name>A0A2P5XBY0_GOSBA</name>
<gene>
    <name evidence="1" type="ORF">GOBAR_AA19822</name>
</gene>
<organism evidence="1 2">
    <name type="scientific">Gossypium barbadense</name>
    <name type="common">Sea Island cotton</name>
    <name type="synonym">Hibiscus barbadensis</name>
    <dbReference type="NCBI Taxonomy" id="3634"/>
    <lineage>
        <taxon>Eukaryota</taxon>
        <taxon>Viridiplantae</taxon>
        <taxon>Streptophyta</taxon>
        <taxon>Embryophyta</taxon>
        <taxon>Tracheophyta</taxon>
        <taxon>Spermatophyta</taxon>
        <taxon>Magnoliopsida</taxon>
        <taxon>eudicotyledons</taxon>
        <taxon>Gunneridae</taxon>
        <taxon>Pentapetalae</taxon>
        <taxon>rosids</taxon>
        <taxon>malvids</taxon>
        <taxon>Malvales</taxon>
        <taxon>Malvaceae</taxon>
        <taxon>Malvoideae</taxon>
        <taxon>Gossypium</taxon>
    </lineage>
</organism>
<sequence length="81" mass="8959">MTSHLTHRPEECIDANALPFFTNAVNPNLTPRGLSGPWTFASARVPNMGAGRMLLGPNKDKEIKQNRPVVCKANTQWQPFA</sequence>
<dbReference type="Proteomes" id="UP000239757">
    <property type="component" value="Unassembled WGS sequence"/>
</dbReference>
<accession>A0A2P5XBY0</accession>
<reference evidence="1 2" key="1">
    <citation type="submission" date="2015-01" db="EMBL/GenBank/DDBJ databases">
        <title>Genome of allotetraploid Gossypium barbadense reveals genomic plasticity and fiber elongation in cotton evolution.</title>
        <authorList>
            <person name="Chen X."/>
            <person name="Liu X."/>
            <person name="Zhao B."/>
            <person name="Zheng H."/>
            <person name="Hu Y."/>
            <person name="Lu G."/>
            <person name="Yang C."/>
            <person name="Chen J."/>
            <person name="Shan C."/>
            <person name="Zhang L."/>
            <person name="Zhou Y."/>
            <person name="Wang L."/>
            <person name="Guo W."/>
            <person name="Bai Y."/>
            <person name="Ruan J."/>
            <person name="Shangguan X."/>
            <person name="Mao Y."/>
            <person name="Jiang J."/>
            <person name="Zhu Y."/>
            <person name="Lei J."/>
            <person name="Kang H."/>
            <person name="Chen S."/>
            <person name="He X."/>
            <person name="Wang R."/>
            <person name="Wang Y."/>
            <person name="Chen J."/>
            <person name="Wang L."/>
            <person name="Yu S."/>
            <person name="Wang B."/>
            <person name="Wei J."/>
            <person name="Song S."/>
            <person name="Lu X."/>
            <person name="Gao Z."/>
            <person name="Gu W."/>
            <person name="Deng X."/>
            <person name="Ma D."/>
            <person name="Wang S."/>
            <person name="Liang W."/>
            <person name="Fang L."/>
            <person name="Cai C."/>
            <person name="Zhu X."/>
            <person name="Zhou B."/>
            <person name="Zhang Y."/>
            <person name="Chen Z."/>
            <person name="Xu S."/>
            <person name="Zhu R."/>
            <person name="Wang S."/>
            <person name="Zhang T."/>
            <person name="Zhao G."/>
        </authorList>
    </citation>
    <scope>NUCLEOTIDE SEQUENCE [LARGE SCALE GENOMIC DNA]</scope>
    <source>
        <strain evidence="2">cv. Xinhai21</strain>
        <tissue evidence="1">Leaf</tissue>
    </source>
</reference>
<proteinExistence type="predicted"/>
<dbReference type="AlphaFoldDB" id="A0A2P5XBY0"/>
<evidence type="ECO:0000313" key="2">
    <source>
        <dbReference type="Proteomes" id="UP000239757"/>
    </source>
</evidence>
<evidence type="ECO:0000313" key="1">
    <source>
        <dbReference type="EMBL" id="PPS00842.1"/>
    </source>
</evidence>